<keyword evidence="1" id="KW-1133">Transmembrane helix</keyword>
<dbReference type="EMBL" id="BBLT01000007">
    <property type="protein sequence ID" value="GAL86280.1"/>
    <property type="molecule type" value="Genomic_DNA"/>
</dbReference>
<dbReference type="AlphaFoldDB" id="A0A098LH68"/>
<evidence type="ECO:0000313" key="2">
    <source>
        <dbReference type="EMBL" id="GAL86280.1"/>
    </source>
</evidence>
<evidence type="ECO:0000313" key="3">
    <source>
        <dbReference type="Proteomes" id="UP000030185"/>
    </source>
</evidence>
<dbReference type="Proteomes" id="UP000030185">
    <property type="component" value="Unassembled WGS sequence"/>
</dbReference>
<reference evidence="2 3" key="1">
    <citation type="submission" date="2014-09" db="EMBL/GenBank/DDBJ databases">
        <title>Sporocytophaga myxococcoides PG-01 genome sequencing.</title>
        <authorList>
            <person name="Liu L."/>
            <person name="Gao P.J."/>
            <person name="Chen G.J."/>
            <person name="Wang L.S."/>
        </authorList>
    </citation>
    <scope>NUCLEOTIDE SEQUENCE [LARGE SCALE GENOMIC DNA]</scope>
    <source>
        <strain evidence="2 3">PG-01</strain>
    </source>
</reference>
<comment type="caution">
    <text evidence="2">The sequence shown here is derived from an EMBL/GenBank/DDBJ whole genome shotgun (WGS) entry which is preliminary data.</text>
</comment>
<feature type="transmembrane region" description="Helical" evidence="1">
    <location>
        <begin position="92"/>
        <end position="111"/>
    </location>
</feature>
<gene>
    <name evidence="2" type="ORF">MYP_3509</name>
</gene>
<keyword evidence="3" id="KW-1185">Reference proteome</keyword>
<dbReference type="STRING" id="153721.MYP_3509"/>
<accession>A0A098LH68</accession>
<evidence type="ECO:0000256" key="1">
    <source>
        <dbReference type="SAM" id="Phobius"/>
    </source>
</evidence>
<feature type="transmembrane region" description="Helical" evidence="1">
    <location>
        <begin position="27"/>
        <end position="48"/>
    </location>
</feature>
<keyword evidence="1" id="KW-0472">Membrane</keyword>
<dbReference type="Pfam" id="PF13781">
    <property type="entry name" value="DoxX_3"/>
    <property type="match status" value="1"/>
</dbReference>
<keyword evidence="1" id="KW-0812">Transmembrane</keyword>
<dbReference type="InterPro" id="IPR025695">
    <property type="entry name" value="DoxX-like"/>
</dbReference>
<evidence type="ECO:0008006" key="4">
    <source>
        <dbReference type="Google" id="ProtNLM"/>
    </source>
</evidence>
<feature type="transmembrane region" description="Helical" evidence="1">
    <location>
        <begin position="68"/>
        <end position="85"/>
    </location>
</feature>
<name>A0A098LH68_9BACT</name>
<proteinExistence type="predicted"/>
<dbReference type="eggNOG" id="ENOG5031NDJ">
    <property type="taxonomic scope" value="Bacteria"/>
</dbReference>
<organism evidence="2 3">
    <name type="scientific">Sporocytophaga myxococcoides</name>
    <dbReference type="NCBI Taxonomy" id="153721"/>
    <lineage>
        <taxon>Bacteria</taxon>
        <taxon>Pseudomonadati</taxon>
        <taxon>Bacteroidota</taxon>
        <taxon>Cytophagia</taxon>
        <taxon>Cytophagales</taxon>
        <taxon>Cytophagaceae</taxon>
        <taxon>Sporocytophaga</taxon>
    </lineage>
</organism>
<protein>
    <recommendedName>
        <fullName evidence="4">DoxX family protein</fullName>
    </recommendedName>
</protein>
<feature type="transmembrane region" description="Helical" evidence="1">
    <location>
        <begin position="117"/>
        <end position="135"/>
    </location>
</feature>
<sequence>MQTCINNDILIFRISMIFKMKQGNLKIILQLGIALVWLINGLFCKLLNMVPRHQEIVGRILGDDHALQITKAIGVGELFIVVWIVSRIKSKWCSIVQIALVITMNMIEAILAPDLLLFGRANLFVALVFVILVYMNEFFPVRINTTSDNAVS</sequence>